<organism evidence="3 4">
    <name type="scientific">Buddleja alternifolia</name>
    <dbReference type="NCBI Taxonomy" id="168488"/>
    <lineage>
        <taxon>Eukaryota</taxon>
        <taxon>Viridiplantae</taxon>
        <taxon>Streptophyta</taxon>
        <taxon>Embryophyta</taxon>
        <taxon>Tracheophyta</taxon>
        <taxon>Spermatophyta</taxon>
        <taxon>Magnoliopsida</taxon>
        <taxon>eudicotyledons</taxon>
        <taxon>Gunneridae</taxon>
        <taxon>Pentapetalae</taxon>
        <taxon>asterids</taxon>
        <taxon>lamiids</taxon>
        <taxon>Lamiales</taxon>
        <taxon>Scrophulariaceae</taxon>
        <taxon>Buddlejeae</taxon>
        <taxon>Buddleja</taxon>
    </lineage>
</organism>
<dbReference type="Gene3D" id="1.10.110.10">
    <property type="entry name" value="Plant lipid-transfer and hydrophobic proteins"/>
    <property type="match status" value="1"/>
</dbReference>
<accession>A0AAV6W523</accession>
<keyword evidence="4" id="KW-1185">Reference proteome</keyword>
<dbReference type="EMBL" id="WHWC01000018">
    <property type="protein sequence ID" value="KAG8365124.1"/>
    <property type="molecule type" value="Genomic_DNA"/>
</dbReference>
<evidence type="ECO:0000313" key="4">
    <source>
        <dbReference type="Proteomes" id="UP000826271"/>
    </source>
</evidence>
<sequence>MGNPLITLLLISTLAAVLIASATGDAAAATPSTVCNVKVSELAECIPAITGKSPPWPTKSCCSVMHKANLHCFCNFKSELKKYGVDPNNAMKLPGKCGLKLPRECNKKFLH</sequence>
<name>A0AAV6W523_9LAMI</name>
<dbReference type="Proteomes" id="UP000826271">
    <property type="component" value="Unassembled WGS sequence"/>
</dbReference>
<keyword evidence="1" id="KW-0732">Signal</keyword>
<feature type="signal peptide" evidence="1">
    <location>
        <begin position="1"/>
        <end position="28"/>
    </location>
</feature>
<reference evidence="3" key="1">
    <citation type="submission" date="2019-10" db="EMBL/GenBank/DDBJ databases">
        <authorList>
            <person name="Zhang R."/>
            <person name="Pan Y."/>
            <person name="Wang J."/>
            <person name="Ma R."/>
            <person name="Yu S."/>
        </authorList>
    </citation>
    <scope>NUCLEOTIDE SEQUENCE</scope>
    <source>
        <strain evidence="3">LA-IB0</strain>
        <tissue evidence="3">Leaf</tissue>
    </source>
</reference>
<dbReference type="InterPro" id="IPR044741">
    <property type="entry name" value="NsLTP-like"/>
</dbReference>
<dbReference type="SMART" id="SM00499">
    <property type="entry name" value="AAI"/>
    <property type="match status" value="1"/>
</dbReference>
<feature type="domain" description="Bifunctional inhibitor/plant lipid transfer protein/seed storage helical" evidence="2">
    <location>
        <begin position="35"/>
        <end position="105"/>
    </location>
</feature>
<proteinExistence type="predicted"/>
<evidence type="ECO:0000256" key="1">
    <source>
        <dbReference type="SAM" id="SignalP"/>
    </source>
</evidence>
<dbReference type="CDD" id="cd04660">
    <property type="entry name" value="nsLTP_like"/>
    <property type="match status" value="1"/>
</dbReference>
<dbReference type="PANTHER" id="PTHR33122:SF43">
    <property type="entry name" value="BIFUNCTIONAL INHIBITOR_PLANT LIPID TRANSFER PROTEIN_SEED STORAGE HELICAL DOMAIN-CONTAINING PROTEIN"/>
    <property type="match status" value="1"/>
</dbReference>
<dbReference type="InterPro" id="IPR036312">
    <property type="entry name" value="Bifun_inhib/LTP/seed_sf"/>
</dbReference>
<evidence type="ECO:0000259" key="2">
    <source>
        <dbReference type="SMART" id="SM00499"/>
    </source>
</evidence>
<evidence type="ECO:0000313" key="3">
    <source>
        <dbReference type="EMBL" id="KAG8365124.1"/>
    </source>
</evidence>
<feature type="chain" id="PRO_5043383802" description="Bifunctional inhibitor/plant lipid transfer protein/seed storage helical domain-containing protein" evidence="1">
    <location>
        <begin position="29"/>
        <end position="111"/>
    </location>
</feature>
<dbReference type="SUPFAM" id="SSF47699">
    <property type="entry name" value="Bifunctional inhibitor/lipid-transfer protein/seed storage 2S albumin"/>
    <property type="match status" value="1"/>
</dbReference>
<gene>
    <name evidence="3" type="ORF">BUALT_Bualt18G0071700</name>
</gene>
<dbReference type="AlphaFoldDB" id="A0AAV6W523"/>
<dbReference type="PANTHER" id="PTHR33122">
    <property type="entry name" value="LIPID BINDING PROTEIN-RELATED"/>
    <property type="match status" value="1"/>
</dbReference>
<comment type="caution">
    <text evidence="3">The sequence shown here is derived from an EMBL/GenBank/DDBJ whole genome shotgun (WGS) entry which is preliminary data.</text>
</comment>
<dbReference type="Pfam" id="PF14368">
    <property type="entry name" value="LTP_2"/>
    <property type="match status" value="1"/>
</dbReference>
<dbReference type="GO" id="GO:0009627">
    <property type="term" value="P:systemic acquired resistance"/>
    <property type="evidence" value="ECO:0007669"/>
    <property type="project" value="InterPro"/>
</dbReference>
<dbReference type="InterPro" id="IPR016140">
    <property type="entry name" value="Bifunc_inhib/LTP/seed_store"/>
</dbReference>
<dbReference type="InterPro" id="IPR039265">
    <property type="entry name" value="DIR1-like"/>
</dbReference>
<dbReference type="GO" id="GO:0005504">
    <property type="term" value="F:fatty acid binding"/>
    <property type="evidence" value="ECO:0007669"/>
    <property type="project" value="InterPro"/>
</dbReference>
<protein>
    <recommendedName>
        <fullName evidence="2">Bifunctional inhibitor/plant lipid transfer protein/seed storage helical domain-containing protein</fullName>
    </recommendedName>
</protein>